<gene>
    <name evidence="8" type="primary">murE</name>
    <name evidence="13" type="ORF">HCN83_07900</name>
</gene>
<keyword evidence="6 8" id="KW-0131">Cell cycle</keyword>
<dbReference type="Gene3D" id="3.40.1190.10">
    <property type="entry name" value="Mur-like, catalytic domain"/>
    <property type="match status" value="1"/>
</dbReference>
<comment type="pathway">
    <text evidence="1 8 9">Cell wall biogenesis; peptidoglycan biosynthesis.</text>
</comment>
<dbReference type="Gene3D" id="3.90.190.20">
    <property type="entry name" value="Mur ligase, C-terminal domain"/>
    <property type="match status" value="1"/>
</dbReference>
<dbReference type="InterPro" id="IPR036565">
    <property type="entry name" value="Mur-like_cat_sf"/>
</dbReference>
<dbReference type="GO" id="GO:0000287">
    <property type="term" value="F:magnesium ion binding"/>
    <property type="evidence" value="ECO:0007669"/>
    <property type="project" value="UniProtKB-UniRule"/>
</dbReference>
<sequence>MNLYPILHHQIITQTGPEPNGITHISYDSRTIGNQGCFICIRGEQSDGHRFIDMAVNQGAVQVIGDDEEALHEHALRHPHVQFVLVQEPKKAMALYAAHLEEDPHHELSLIGVTGTQGKTTITAYVRSLLNRSGIKTGSIGTAGVWDHENPLPLPKSTPTTPESADLFDYLSRMRQKQITSVVMEATSIGLDQDRLHGLHFDVAVHSNLSPEHLDYHETFEAYKQAKLRLFDHAETAVVNVDDDGMSQDILDAFTGPVWTYGMNREADVKAENLRYTKQGSHLDLIVDGVSHDVFLPVFGLHNVYNAIAAITVCLAKGLGLRSLISRLPNLEGPPGRLQLIPEVSDRLMLFDFAHTPQTLTNLFHTIKPLRYNRLIVMVTGIGIREKSLRAPIAEAVEGRADEIVVTADHPGDETAEAVVADVMAGFRSTKNVHPVAYRGEAIQKAMSLSSEGDLVLITGICMEDFRIINGEKQPYYDYDYVRDFLCKHPCLKSKVASAN</sequence>
<keyword evidence="7 8" id="KW-0961">Cell wall biogenesis/degradation</keyword>
<dbReference type="InterPro" id="IPR036615">
    <property type="entry name" value="Mur_ligase_C_dom_sf"/>
</dbReference>
<keyword evidence="14" id="KW-1185">Reference proteome</keyword>
<evidence type="ECO:0000256" key="2">
    <source>
        <dbReference type="ARBA" id="ARBA00005898"/>
    </source>
</evidence>
<dbReference type="GO" id="GO:0071555">
    <property type="term" value="P:cell wall organization"/>
    <property type="evidence" value="ECO:0007669"/>
    <property type="project" value="UniProtKB-KW"/>
</dbReference>
<evidence type="ECO:0000259" key="12">
    <source>
        <dbReference type="Pfam" id="PF08245"/>
    </source>
</evidence>
<keyword evidence="8" id="KW-0460">Magnesium</keyword>
<dbReference type="AlphaFoldDB" id="A0A969TTC4"/>
<evidence type="ECO:0000256" key="5">
    <source>
        <dbReference type="ARBA" id="ARBA00022984"/>
    </source>
</evidence>
<dbReference type="InterPro" id="IPR004101">
    <property type="entry name" value="Mur_ligase_C"/>
</dbReference>
<comment type="caution">
    <text evidence="8">Lacks conserved residue(s) required for the propagation of feature annotation.</text>
</comment>
<evidence type="ECO:0000313" key="13">
    <source>
        <dbReference type="EMBL" id="NJP37508.1"/>
    </source>
</evidence>
<dbReference type="PANTHER" id="PTHR23135">
    <property type="entry name" value="MUR LIGASE FAMILY MEMBER"/>
    <property type="match status" value="1"/>
</dbReference>
<dbReference type="GO" id="GO:0016881">
    <property type="term" value="F:acid-amino acid ligase activity"/>
    <property type="evidence" value="ECO:0007669"/>
    <property type="project" value="UniProtKB-UniRule"/>
</dbReference>
<dbReference type="Gene3D" id="3.40.1390.10">
    <property type="entry name" value="MurE/MurF, N-terminal domain"/>
    <property type="match status" value="1"/>
</dbReference>
<evidence type="ECO:0000313" key="14">
    <source>
        <dbReference type="Proteomes" id="UP000752012"/>
    </source>
</evidence>
<dbReference type="InterPro" id="IPR013221">
    <property type="entry name" value="Mur_ligase_cen"/>
</dbReference>
<keyword evidence="8 13" id="KW-0436">Ligase</keyword>
<feature type="binding site" evidence="8">
    <location>
        <position position="193"/>
    </location>
    <ligand>
        <name>UDP-N-acetyl-alpha-D-muramoyl-L-alanyl-D-glutamate</name>
        <dbReference type="ChEBI" id="CHEBI:83900"/>
    </ligand>
</feature>
<feature type="domain" description="Mur ligase C-terminal" evidence="11">
    <location>
        <begin position="336"/>
        <end position="460"/>
    </location>
</feature>
<dbReference type="NCBIfam" id="TIGR01085">
    <property type="entry name" value="murE"/>
    <property type="match status" value="1"/>
</dbReference>
<evidence type="ECO:0000259" key="10">
    <source>
        <dbReference type="Pfam" id="PF01225"/>
    </source>
</evidence>
<feature type="binding site" evidence="8">
    <location>
        <begin position="115"/>
        <end position="121"/>
    </location>
    <ligand>
        <name>ATP</name>
        <dbReference type="ChEBI" id="CHEBI:30616"/>
    </ligand>
</feature>
<dbReference type="GO" id="GO:0005524">
    <property type="term" value="F:ATP binding"/>
    <property type="evidence" value="ECO:0007669"/>
    <property type="project" value="UniProtKB-UniRule"/>
</dbReference>
<proteinExistence type="inferred from homology"/>
<comment type="function">
    <text evidence="8">Catalyzes the addition of an amino acid to the nucleotide precursor UDP-N-acetylmuramoyl-L-alanyl-D-glutamate (UMAG) in the biosynthesis of bacterial cell-wall peptidoglycan.</text>
</comment>
<dbReference type="Proteomes" id="UP000752012">
    <property type="component" value="Unassembled WGS sequence"/>
</dbReference>
<dbReference type="EMBL" id="JAATHJ010000009">
    <property type="protein sequence ID" value="NJP37508.1"/>
    <property type="molecule type" value="Genomic_DNA"/>
</dbReference>
<comment type="subcellular location">
    <subcellularLocation>
        <location evidence="8 9">Cytoplasm</location>
    </subcellularLocation>
</comment>
<feature type="binding site" evidence="8">
    <location>
        <begin position="160"/>
        <end position="161"/>
    </location>
    <ligand>
        <name>UDP-N-acetyl-alpha-D-muramoyl-L-alanyl-D-glutamate</name>
        <dbReference type="ChEBI" id="CHEBI:83900"/>
    </ligand>
</feature>
<keyword evidence="5 8" id="KW-0573">Peptidoglycan synthesis</keyword>
<dbReference type="GO" id="GO:0009252">
    <property type="term" value="P:peptidoglycan biosynthetic process"/>
    <property type="evidence" value="ECO:0007669"/>
    <property type="project" value="UniProtKB-UniRule"/>
</dbReference>
<dbReference type="InterPro" id="IPR035911">
    <property type="entry name" value="MurE/MurF_N"/>
</dbReference>
<keyword evidence="8" id="KW-0547">Nucleotide-binding</keyword>
<dbReference type="EC" id="6.3.2.-" evidence="8"/>
<dbReference type="SUPFAM" id="SSF53244">
    <property type="entry name" value="MurD-like peptide ligases, peptide-binding domain"/>
    <property type="match status" value="1"/>
</dbReference>
<feature type="binding site" evidence="8">
    <location>
        <position position="187"/>
    </location>
    <ligand>
        <name>UDP-N-acetyl-alpha-D-muramoyl-L-alanyl-D-glutamate</name>
        <dbReference type="ChEBI" id="CHEBI:83900"/>
    </ligand>
</feature>
<feature type="binding site" evidence="8">
    <location>
        <position position="195"/>
    </location>
    <ligand>
        <name>UDP-N-acetyl-alpha-D-muramoyl-L-alanyl-D-glutamate</name>
        <dbReference type="ChEBI" id="CHEBI:83900"/>
    </ligand>
</feature>
<dbReference type="RefSeq" id="WP_168006123.1">
    <property type="nucleotide sequence ID" value="NZ_JAATHJ010000009.1"/>
</dbReference>
<name>A0A969TTC4_9BACI</name>
<keyword evidence="8" id="KW-0067">ATP-binding</keyword>
<evidence type="ECO:0000256" key="1">
    <source>
        <dbReference type="ARBA" id="ARBA00004752"/>
    </source>
</evidence>
<evidence type="ECO:0000256" key="6">
    <source>
        <dbReference type="ARBA" id="ARBA00023306"/>
    </source>
</evidence>
<dbReference type="Pfam" id="PF08245">
    <property type="entry name" value="Mur_ligase_M"/>
    <property type="match status" value="1"/>
</dbReference>
<evidence type="ECO:0000256" key="7">
    <source>
        <dbReference type="ARBA" id="ARBA00023316"/>
    </source>
</evidence>
<dbReference type="GO" id="GO:0005737">
    <property type="term" value="C:cytoplasm"/>
    <property type="evidence" value="ECO:0007669"/>
    <property type="project" value="UniProtKB-SubCell"/>
</dbReference>
<feature type="binding site" evidence="8">
    <location>
        <position position="29"/>
    </location>
    <ligand>
        <name>UDP-N-acetyl-alpha-D-muramoyl-L-alanyl-D-glutamate</name>
        <dbReference type="ChEBI" id="CHEBI:83900"/>
    </ligand>
</feature>
<accession>A0A969TTC4</accession>
<reference evidence="13 14" key="1">
    <citation type="submission" date="2020-03" db="EMBL/GenBank/DDBJ databases">
        <title>Assessment of the enzymatic potential of alkaline-tolerant lipase obtained from Bacillus luteus H11 (technogenic soil) for the bioremediation of saline soils contaminated with petroleum substances.</title>
        <authorList>
            <person name="Kalwasinska A."/>
        </authorList>
    </citation>
    <scope>NUCLEOTIDE SEQUENCE [LARGE SCALE GENOMIC DNA]</scope>
    <source>
        <strain evidence="13 14">H11</strain>
    </source>
</reference>
<dbReference type="PANTHER" id="PTHR23135:SF4">
    <property type="entry name" value="UDP-N-ACETYLMURAMOYL-L-ALANYL-D-GLUTAMATE--2,6-DIAMINOPIMELATE LIGASE MURE HOMOLOG, CHLOROPLASTIC"/>
    <property type="match status" value="1"/>
</dbReference>
<evidence type="ECO:0000256" key="8">
    <source>
        <dbReference type="HAMAP-Rule" id="MF_00208"/>
    </source>
</evidence>
<dbReference type="SUPFAM" id="SSF53623">
    <property type="entry name" value="MurD-like peptide ligases, catalytic domain"/>
    <property type="match status" value="1"/>
</dbReference>
<protein>
    <recommendedName>
        <fullName evidence="8">UDP-N-acetylmuramyl-tripeptide synthetase</fullName>
        <ecNumber evidence="8">6.3.2.-</ecNumber>
    </recommendedName>
    <alternativeName>
        <fullName evidence="8">UDP-MurNAc-tripeptide synthetase</fullName>
    </alternativeName>
</protein>
<keyword evidence="8" id="KW-0963">Cytoplasm</keyword>
<evidence type="ECO:0000256" key="3">
    <source>
        <dbReference type="ARBA" id="ARBA00022618"/>
    </source>
</evidence>
<comment type="similarity">
    <text evidence="2 8">Belongs to the MurCDEF family. MurE subfamily.</text>
</comment>
<feature type="domain" description="Mur ligase N-terminal catalytic" evidence="10">
    <location>
        <begin position="22"/>
        <end position="97"/>
    </location>
</feature>
<dbReference type="Pfam" id="PF01225">
    <property type="entry name" value="Mur_ligase"/>
    <property type="match status" value="1"/>
</dbReference>
<evidence type="ECO:0000256" key="9">
    <source>
        <dbReference type="RuleBase" id="RU004135"/>
    </source>
</evidence>
<dbReference type="NCBIfam" id="NF001126">
    <property type="entry name" value="PRK00139.1-4"/>
    <property type="match status" value="1"/>
</dbReference>
<comment type="cofactor">
    <cofactor evidence="8">
        <name>Mg(2+)</name>
        <dbReference type="ChEBI" id="CHEBI:18420"/>
    </cofactor>
</comment>
<dbReference type="HAMAP" id="MF_00208">
    <property type="entry name" value="MurE"/>
    <property type="match status" value="1"/>
</dbReference>
<comment type="PTM">
    <text evidence="8">Carboxylation is probably crucial for Mg(2+) binding and, consequently, for the gamma-phosphate positioning of ATP.</text>
</comment>
<keyword evidence="4 8" id="KW-0133">Cell shape</keyword>
<feature type="modified residue" description="N6-carboxylysine" evidence="8">
    <location>
        <position position="227"/>
    </location>
</feature>
<dbReference type="InterPro" id="IPR000713">
    <property type="entry name" value="Mur_ligase_N"/>
</dbReference>
<dbReference type="Pfam" id="PF02875">
    <property type="entry name" value="Mur_ligase_C"/>
    <property type="match status" value="1"/>
</dbReference>
<dbReference type="InterPro" id="IPR005761">
    <property type="entry name" value="UDP-N-AcMur-Glu-dNH2Pim_ligase"/>
</dbReference>
<comment type="caution">
    <text evidence="13">The sequence shown here is derived from an EMBL/GenBank/DDBJ whole genome shotgun (WGS) entry which is preliminary data.</text>
</comment>
<evidence type="ECO:0000259" key="11">
    <source>
        <dbReference type="Pfam" id="PF02875"/>
    </source>
</evidence>
<evidence type="ECO:0000256" key="4">
    <source>
        <dbReference type="ARBA" id="ARBA00022960"/>
    </source>
</evidence>
<organism evidence="13 14">
    <name type="scientific">Alkalicoccus luteus</name>
    <dbReference type="NCBI Taxonomy" id="1237094"/>
    <lineage>
        <taxon>Bacteria</taxon>
        <taxon>Bacillati</taxon>
        <taxon>Bacillota</taxon>
        <taxon>Bacilli</taxon>
        <taxon>Bacillales</taxon>
        <taxon>Bacillaceae</taxon>
        <taxon>Alkalicoccus</taxon>
    </lineage>
</organism>
<dbReference type="GO" id="GO:0008360">
    <property type="term" value="P:regulation of cell shape"/>
    <property type="evidence" value="ECO:0007669"/>
    <property type="project" value="UniProtKB-KW"/>
</dbReference>
<dbReference type="GO" id="GO:0051301">
    <property type="term" value="P:cell division"/>
    <property type="evidence" value="ECO:0007669"/>
    <property type="project" value="UniProtKB-KW"/>
</dbReference>
<keyword evidence="3 8" id="KW-0132">Cell division</keyword>
<dbReference type="SUPFAM" id="SSF63418">
    <property type="entry name" value="MurE/MurF N-terminal domain"/>
    <property type="match status" value="1"/>
</dbReference>
<feature type="domain" description="Mur ligase central" evidence="12">
    <location>
        <begin position="113"/>
        <end position="313"/>
    </location>
</feature>